<dbReference type="GO" id="GO:0003700">
    <property type="term" value="F:DNA-binding transcription factor activity"/>
    <property type="evidence" value="ECO:0007669"/>
    <property type="project" value="TreeGrafter"/>
</dbReference>
<dbReference type="InterPro" id="IPR036388">
    <property type="entry name" value="WH-like_DNA-bd_sf"/>
</dbReference>
<evidence type="ECO:0000256" key="1">
    <source>
        <dbReference type="ARBA" id="ARBA00023015"/>
    </source>
</evidence>
<dbReference type="InterPro" id="IPR011991">
    <property type="entry name" value="ArsR-like_HTH"/>
</dbReference>
<dbReference type="RefSeq" id="WP_338005107.1">
    <property type="nucleotide sequence ID" value="NZ_JAOPKA010000014.1"/>
</dbReference>
<dbReference type="Pfam" id="PF09339">
    <property type="entry name" value="HTH_IclR"/>
    <property type="match status" value="1"/>
</dbReference>
<dbReference type="SUPFAM" id="SSF55781">
    <property type="entry name" value="GAF domain-like"/>
    <property type="match status" value="1"/>
</dbReference>
<dbReference type="PANTHER" id="PTHR30136">
    <property type="entry name" value="HELIX-TURN-HELIX TRANSCRIPTIONAL REGULATOR, ICLR FAMILY"/>
    <property type="match status" value="1"/>
</dbReference>
<accession>A0AAP2Z125</accession>
<dbReference type="GO" id="GO:0045892">
    <property type="term" value="P:negative regulation of DNA-templated transcription"/>
    <property type="evidence" value="ECO:0007669"/>
    <property type="project" value="TreeGrafter"/>
</dbReference>
<evidence type="ECO:0000313" key="6">
    <source>
        <dbReference type="EMBL" id="MCU4743289.1"/>
    </source>
</evidence>
<dbReference type="CDD" id="cd00090">
    <property type="entry name" value="HTH_ARSR"/>
    <property type="match status" value="1"/>
</dbReference>
<dbReference type="PANTHER" id="PTHR30136:SF35">
    <property type="entry name" value="HTH-TYPE TRANSCRIPTIONAL REGULATOR RV1719"/>
    <property type="match status" value="1"/>
</dbReference>
<protein>
    <submittedName>
        <fullName evidence="6">IclR family transcriptional regulator</fullName>
    </submittedName>
</protein>
<reference evidence="6" key="1">
    <citation type="submission" date="2022-09" db="EMBL/GenBank/DDBJ databases">
        <title>Enrichment on poylsaccharides allowed isolation of novel metabolic and taxonomic groups of Haloarchaea.</title>
        <authorList>
            <person name="Sorokin D.Y."/>
            <person name="Elcheninov A.G."/>
            <person name="Khizhniak T.V."/>
            <person name="Kolganova T.V."/>
            <person name="Kublanov I.V."/>
        </authorList>
    </citation>
    <scope>NUCLEOTIDE SEQUENCE</scope>
    <source>
        <strain evidence="6">AArc-xg1-1</strain>
    </source>
</reference>
<dbReference type="InterPro" id="IPR036390">
    <property type="entry name" value="WH_DNA-bd_sf"/>
</dbReference>
<dbReference type="InterPro" id="IPR014757">
    <property type="entry name" value="Tscrpt_reg_IclR_C"/>
</dbReference>
<proteinExistence type="predicted"/>
<keyword evidence="3" id="KW-0804">Transcription</keyword>
<dbReference type="AlphaFoldDB" id="A0AAP2Z125"/>
<dbReference type="GO" id="GO:0003677">
    <property type="term" value="F:DNA binding"/>
    <property type="evidence" value="ECO:0007669"/>
    <property type="project" value="UniProtKB-KW"/>
</dbReference>
<comment type="caution">
    <text evidence="6">The sequence shown here is derived from an EMBL/GenBank/DDBJ whole genome shotgun (WGS) entry which is preliminary data.</text>
</comment>
<dbReference type="Pfam" id="PF01614">
    <property type="entry name" value="IclR_C"/>
    <property type="match status" value="1"/>
</dbReference>
<evidence type="ECO:0000259" key="4">
    <source>
        <dbReference type="PROSITE" id="PS51077"/>
    </source>
</evidence>
<dbReference type="InterPro" id="IPR029016">
    <property type="entry name" value="GAF-like_dom_sf"/>
</dbReference>
<dbReference type="SMART" id="SM00346">
    <property type="entry name" value="HTH_ICLR"/>
    <property type="match status" value="1"/>
</dbReference>
<dbReference type="SUPFAM" id="SSF46785">
    <property type="entry name" value="Winged helix' DNA-binding domain"/>
    <property type="match status" value="1"/>
</dbReference>
<dbReference type="PROSITE" id="PS51078">
    <property type="entry name" value="ICLR_ED"/>
    <property type="match status" value="1"/>
</dbReference>
<evidence type="ECO:0000313" key="7">
    <source>
        <dbReference type="Proteomes" id="UP001321018"/>
    </source>
</evidence>
<dbReference type="InterPro" id="IPR050707">
    <property type="entry name" value="HTH_MetabolicPath_Reg"/>
</dbReference>
<dbReference type="Gene3D" id="3.30.450.40">
    <property type="match status" value="1"/>
</dbReference>
<dbReference type="Proteomes" id="UP001321018">
    <property type="component" value="Unassembled WGS sequence"/>
</dbReference>
<evidence type="ECO:0000256" key="3">
    <source>
        <dbReference type="ARBA" id="ARBA00023163"/>
    </source>
</evidence>
<dbReference type="Gene3D" id="1.10.10.10">
    <property type="entry name" value="Winged helix-like DNA-binding domain superfamily/Winged helix DNA-binding domain"/>
    <property type="match status" value="1"/>
</dbReference>
<organism evidence="6 7">
    <name type="scientific">Natronoglomus mannanivorans</name>
    <dbReference type="NCBI Taxonomy" id="2979990"/>
    <lineage>
        <taxon>Archaea</taxon>
        <taxon>Methanobacteriati</taxon>
        <taxon>Methanobacteriota</taxon>
        <taxon>Stenosarchaea group</taxon>
        <taxon>Halobacteria</taxon>
        <taxon>Halobacteriales</taxon>
        <taxon>Natrialbaceae</taxon>
        <taxon>Natronoglomus</taxon>
    </lineage>
</organism>
<dbReference type="InterPro" id="IPR005471">
    <property type="entry name" value="Tscrpt_reg_IclR_N"/>
</dbReference>
<keyword evidence="2" id="KW-0238">DNA-binding</keyword>
<evidence type="ECO:0000259" key="5">
    <source>
        <dbReference type="PROSITE" id="PS51078"/>
    </source>
</evidence>
<feature type="domain" description="IclR-ED" evidence="5">
    <location>
        <begin position="68"/>
        <end position="252"/>
    </location>
</feature>
<feature type="domain" description="HTH iclR-type" evidence="4">
    <location>
        <begin position="8"/>
        <end position="67"/>
    </location>
</feature>
<dbReference type="PROSITE" id="PS51077">
    <property type="entry name" value="HTH_ICLR"/>
    <property type="match status" value="1"/>
</dbReference>
<keyword evidence="1" id="KW-0805">Transcription regulation</keyword>
<dbReference type="EMBL" id="JAOPKA010000014">
    <property type="protein sequence ID" value="MCU4743289.1"/>
    <property type="molecule type" value="Genomic_DNA"/>
</dbReference>
<name>A0AAP2Z125_9EURY</name>
<evidence type="ECO:0000256" key="2">
    <source>
        <dbReference type="ARBA" id="ARBA00023125"/>
    </source>
</evidence>
<gene>
    <name evidence="6" type="ORF">OB960_18025</name>
</gene>
<sequence length="253" mass="28105">MPRAKNPVQAVQRTLDILDTLRDTGGARVTEISKNVDLTKGTVHSHLATLEENGYVVHDGTEYKLGLRFVDLSHYAKNRIGIYDLVIEEVDALAADSGEMGLFTVEENDEGVCLYSAEGEASIQTEVYVGYRNELYHTAVGKAMLAFMPVERRDRIIEETEFEAITSNTITDETKLREELEEIREEGIAYNHGETIHGLVGAGAPIRDQDGTVYGAISVIGPARRMDDDRLENEIPEMIHRAANVIEINLTSL</sequence>